<dbReference type="PANTHER" id="PTHR43975">
    <property type="entry name" value="ZGC:101858"/>
    <property type="match status" value="1"/>
</dbReference>
<dbReference type="FunFam" id="3.40.50.720:FF:000084">
    <property type="entry name" value="Short-chain dehydrogenase reductase"/>
    <property type="match status" value="1"/>
</dbReference>
<comment type="caution">
    <text evidence="3">The sequence shown here is derived from an EMBL/GenBank/DDBJ whole genome shotgun (WGS) entry which is preliminary data.</text>
</comment>
<proteinExistence type="inferred from homology"/>
<dbReference type="InterPro" id="IPR057326">
    <property type="entry name" value="KR_dom"/>
</dbReference>
<dbReference type="Pfam" id="PF13561">
    <property type="entry name" value="adh_short_C2"/>
    <property type="match status" value="1"/>
</dbReference>
<dbReference type="EMBL" id="JAODUP010000236">
    <property type="protein sequence ID" value="KAK2155594.1"/>
    <property type="molecule type" value="Genomic_DNA"/>
</dbReference>
<gene>
    <name evidence="3" type="ORF">LSH36_236g04032</name>
</gene>
<dbReference type="PANTHER" id="PTHR43975:SF2">
    <property type="entry name" value="EG:BACR7A4.14 PROTEIN-RELATED"/>
    <property type="match status" value="1"/>
</dbReference>
<dbReference type="Proteomes" id="UP001208570">
    <property type="component" value="Unassembled WGS sequence"/>
</dbReference>
<dbReference type="AlphaFoldDB" id="A0AAD9JM39"/>
<evidence type="ECO:0000259" key="2">
    <source>
        <dbReference type="SMART" id="SM00822"/>
    </source>
</evidence>
<evidence type="ECO:0000313" key="4">
    <source>
        <dbReference type="Proteomes" id="UP001208570"/>
    </source>
</evidence>
<accession>A0AAD9JM39</accession>
<reference evidence="3" key="1">
    <citation type="journal article" date="2023" name="Mol. Biol. Evol.">
        <title>Third-Generation Sequencing Reveals the Adaptive Role of the Epigenome in Three Deep-Sea Polychaetes.</title>
        <authorList>
            <person name="Perez M."/>
            <person name="Aroh O."/>
            <person name="Sun Y."/>
            <person name="Lan Y."/>
            <person name="Juniper S.K."/>
            <person name="Young C.R."/>
            <person name="Angers B."/>
            <person name="Qian P.Y."/>
        </authorList>
    </citation>
    <scope>NUCLEOTIDE SEQUENCE</scope>
    <source>
        <strain evidence="3">P08H-3</strain>
    </source>
</reference>
<dbReference type="InterPro" id="IPR002347">
    <property type="entry name" value="SDR_fam"/>
</dbReference>
<dbReference type="Pfam" id="PF00106">
    <property type="entry name" value="adh_short"/>
    <property type="match status" value="1"/>
</dbReference>
<dbReference type="PRINTS" id="PR00080">
    <property type="entry name" value="SDRFAMILY"/>
</dbReference>
<evidence type="ECO:0000256" key="1">
    <source>
        <dbReference type="RuleBase" id="RU000363"/>
    </source>
</evidence>
<comment type="similarity">
    <text evidence="1">Belongs to the short-chain dehydrogenases/reductases (SDR) family.</text>
</comment>
<protein>
    <recommendedName>
        <fullName evidence="2">Ketoreductase domain-containing protein</fullName>
    </recommendedName>
</protein>
<keyword evidence="4" id="KW-1185">Reference proteome</keyword>
<dbReference type="Gene3D" id="3.40.50.720">
    <property type="entry name" value="NAD(P)-binding Rossmann-like Domain"/>
    <property type="match status" value="4"/>
</dbReference>
<dbReference type="SUPFAM" id="SSF51735">
    <property type="entry name" value="NAD(P)-binding Rossmann-fold domains"/>
    <property type="match status" value="2"/>
</dbReference>
<dbReference type="SMART" id="SM00822">
    <property type="entry name" value="PKS_KR"/>
    <property type="match status" value="1"/>
</dbReference>
<dbReference type="CDD" id="cd05233">
    <property type="entry name" value="SDR_c"/>
    <property type="match status" value="1"/>
</dbReference>
<name>A0AAD9JM39_9ANNE</name>
<sequence length="376" mass="40837">MFSELKEKVVVITGASGYLGKATAVEFARHGSYLVLTGRDEEKLRQTALLCKDVGLTDNELLIIAADITDENGIERVVHKTIDRFHRVHVLVNNAGVFLMGSSLSLTAADIDRVFSANCKSVFMLTQKLIMYLIETHGCIVNVSSTASLRANAGAIGYCMSKACLDQMTKALALGASGYIGKAVAVGFAGQGSCLVLTGRNDEKLQQTASLCKDVGLNDDKVNSAGVMMLANSAVLKAADVDRIFNINCRSVFILTKKLVPYLIENKESWSYWVHDDKGMPRPDDKGSCFGPSTVEDGTFYSKSSTGLSKDQIQEYSSFLRSIIPLGRLCKADDVVKSVLFLTSNRAAFITGVLLPVDGGFRNQKLFLPKQFKDAK</sequence>
<organism evidence="3 4">
    <name type="scientific">Paralvinella palmiformis</name>
    <dbReference type="NCBI Taxonomy" id="53620"/>
    <lineage>
        <taxon>Eukaryota</taxon>
        <taxon>Metazoa</taxon>
        <taxon>Spiralia</taxon>
        <taxon>Lophotrochozoa</taxon>
        <taxon>Annelida</taxon>
        <taxon>Polychaeta</taxon>
        <taxon>Sedentaria</taxon>
        <taxon>Canalipalpata</taxon>
        <taxon>Terebellida</taxon>
        <taxon>Terebelliformia</taxon>
        <taxon>Alvinellidae</taxon>
        <taxon>Paralvinella</taxon>
    </lineage>
</organism>
<dbReference type="InterPro" id="IPR036291">
    <property type="entry name" value="NAD(P)-bd_dom_sf"/>
</dbReference>
<dbReference type="PRINTS" id="PR00081">
    <property type="entry name" value="GDHRDH"/>
</dbReference>
<feature type="domain" description="Ketoreductase" evidence="2">
    <location>
        <begin position="8"/>
        <end position="183"/>
    </location>
</feature>
<evidence type="ECO:0000313" key="3">
    <source>
        <dbReference type="EMBL" id="KAK2155594.1"/>
    </source>
</evidence>